<dbReference type="PROSITE" id="PS50917">
    <property type="entry name" value="SPOC"/>
    <property type="match status" value="1"/>
</dbReference>
<feature type="compositionally biased region" description="Basic residues" evidence="7">
    <location>
        <begin position="290"/>
        <end position="304"/>
    </location>
</feature>
<keyword evidence="3" id="KW-0805">Transcription regulation</keyword>
<evidence type="ECO:0000256" key="7">
    <source>
        <dbReference type="SAM" id="MobiDB-lite"/>
    </source>
</evidence>
<comment type="caution">
    <text evidence="9">The sequence shown here is derived from an EMBL/GenBank/DDBJ whole genome shotgun (WGS) entry which is preliminary data.</text>
</comment>
<dbReference type="AlphaFoldDB" id="A0A6G0J4T6"/>
<name>A0A6G0J4T6_LARCR</name>
<keyword evidence="2" id="KW-0694">RNA-binding</keyword>
<feature type="compositionally biased region" description="Basic and acidic residues" evidence="7">
    <location>
        <begin position="153"/>
        <end position="165"/>
    </location>
</feature>
<evidence type="ECO:0000256" key="3">
    <source>
        <dbReference type="ARBA" id="ARBA00023015"/>
    </source>
</evidence>
<evidence type="ECO:0000256" key="4">
    <source>
        <dbReference type="ARBA" id="ARBA00023054"/>
    </source>
</evidence>
<dbReference type="InterPro" id="IPR012921">
    <property type="entry name" value="SPOC_C"/>
</dbReference>
<dbReference type="SUPFAM" id="SSF100939">
    <property type="entry name" value="SPOC domain-like"/>
    <property type="match status" value="1"/>
</dbReference>
<evidence type="ECO:0000256" key="1">
    <source>
        <dbReference type="ARBA" id="ARBA00004123"/>
    </source>
</evidence>
<evidence type="ECO:0000259" key="8">
    <source>
        <dbReference type="PROSITE" id="PS50917"/>
    </source>
</evidence>
<dbReference type="Pfam" id="PF07744">
    <property type="entry name" value="SPOC"/>
    <property type="match status" value="1"/>
</dbReference>
<feature type="compositionally biased region" description="Polar residues" evidence="7">
    <location>
        <begin position="439"/>
        <end position="454"/>
    </location>
</feature>
<sequence length="792" mass="86431">MMTKKWISQMKTSLALQDTSSSCKEDLLIKVDQKKEDKGKQGRELDRDKDVFHEKACEGKSNGQETDSSVSEEKPTSEKDRIGRGKTKLTRTPKSPVLKNLKIRLNVAEVKDLLQLGDDELGNQEDSSKKLGPGEHSDHVSKSTNANRGGSVNEEKENAALEKKDLLETPKNLISQELELEQAVENIAKLTDPAFPTEPPTPPVPPAEVKSDPEEEKPSNPASETELMAAIDSITADPTVSLTQAPPPSADVGSEPEMQDFIQPAKEEEPETNTPALQEEPVFPTTPKKGTNKGRPKRSKNQKQAKKDLKEGHSGIPVMLSTGIPAMQQFIPGVHHPEQSVIMPPHSVPGGLGRMSPHRVTQSIPVGHLVQDVRVNTPPLSVMSYGMHSESHSSPWSGPMQPRPTSPQAVGRDKVLKVNPSLRGHEGEQEEPRRFQQAPGRQSATQLKPETIQSDPRGPLRGSVQLETYMAQRDMRVLLHQQGERLATDPHSGHIQETPPSSAPSSLPMSLSPRAHVLPKGVSEKDITKPLEAKRPHSPISKDGMMGIRQSVQAMASPQRVQLITPGPSGSFSEYSGMYSNPRSIHSQIPETSPVGLNQPPLSVTPTMGADLQAKPDGKMTQPVNMVQLLTKYPIVWQGLLALKNDTAAVQLHFVCGNKALAHRSLPLQEGGALLRIVQRMRLEASQLESVARRMTGDSDFCLLLALPCGRDQDDVLNQTQALKAAFINYLQTKLAAGIINIPNPGSNQPAYVLQIFPPCEFSESHLSQLAPDLLNRISSISPHLMIVITSV</sequence>
<feature type="region of interest" description="Disordered" evidence="7">
    <location>
        <begin position="489"/>
        <end position="509"/>
    </location>
</feature>
<gene>
    <name evidence="9" type="ORF">D5F01_LYC03055</name>
</gene>
<dbReference type="Pfam" id="PF20809">
    <property type="entry name" value="MINT_MID"/>
    <property type="match status" value="1"/>
</dbReference>
<feature type="region of interest" description="Disordered" evidence="7">
    <location>
        <begin position="118"/>
        <end position="165"/>
    </location>
</feature>
<dbReference type="InterPro" id="IPR016194">
    <property type="entry name" value="SPOC-like_C_dom_sf"/>
</dbReference>
<dbReference type="InterPro" id="IPR010912">
    <property type="entry name" value="SPOC_met"/>
</dbReference>
<keyword evidence="10" id="KW-1185">Reference proteome</keyword>
<feature type="compositionally biased region" description="Pro residues" evidence="7">
    <location>
        <begin position="196"/>
        <end position="206"/>
    </location>
</feature>
<evidence type="ECO:0000313" key="10">
    <source>
        <dbReference type="Proteomes" id="UP000424527"/>
    </source>
</evidence>
<feature type="compositionally biased region" description="Polar residues" evidence="7">
    <location>
        <begin position="9"/>
        <end position="22"/>
    </location>
</feature>
<feature type="compositionally biased region" description="Low complexity" evidence="7">
    <location>
        <begin position="499"/>
        <end position="509"/>
    </location>
</feature>
<feature type="region of interest" description="Disordered" evidence="7">
    <location>
        <begin position="385"/>
        <end position="461"/>
    </location>
</feature>
<keyword evidence="5" id="KW-0804">Transcription</keyword>
<evidence type="ECO:0000256" key="6">
    <source>
        <dbReference type="ARBA" id="ARBA00023242"/>
    </source>
</evidence>
<dbReference type="GO" id="GO:0005634">
    <property type="term" value="C:nucleus"/>
    <property type="evidence" value="ECO:0007669"/>
    <property type="project" value="UniProtKB-SubCell"/>
</dbReference>
<feature type="compositionally biased region" description="Basic and acidic residues" evidence="7">
    <location>
        <begin position="209"/>
        <end position="218"/>
    </location>
</feature>
<dbReference type="FunFam" id="2.40.290.10:FF:000002">
    <property type="entry name" value="Spen family transcriptional repressor"/>
    <property type="match status" value="1"/>
</dbReference>
<accession>A0A6G0J4T6</accession>
<dbReference type="CDD" id="cd21543">
    <property type="entry name" value="SPOC_SHARP"/>
    <property type="match status" value="1"/>
</dbReference>
<evidence type="ECO:0000256" key="5">
    <source>
        <dbReference type="ARBA" id="ARBA00023163"/>
    </source>
</evidence>
<feature type="domain" description="SPOC" evidence="8">
    <location>
        <begin position="626"/>
        <end position="792"/>
    </location>
</feature>
<feature type="compositionally biased region" description="Basic and acidic residues" evidence="7">
    <location>
        <begin position="423"/>
        <end position="434"/>
    </location>
</feature>
<feature type="compositionally biased region" description="Basic and acidic residues" evidence="7">
    <location>
        <begin position="71"/>
        <end position="83"/>
    </location>
</feature>
<feature type="region of interest" description="Disordered" evidence="7">
    <location>
        <begin position="1"/>
        <end position="100"/>
    </location>
</feature>
<keyword evidence="4" id="KW-0175">Coiled coil</keyword>
<proteinExistence type="predicted"/>
<protein>
    <submittedName>
        <fullName evidence="9">Msx2-interacting protein SMART/HDAC1-associated repressor protein SPEN-like protein</fullName>
    </submittedName>
</protein>
<feature type="region of interest" description="Disordered" evidence="7">
    <location>
        <begin position="185"/>
        <end position="316"/>
    </location>
</feature>
<evidence type="ECO:0000313" key="9">
    <source>
        <dbReference type="EMBL" id="KAE8298553.1"/>
    </source>
</evidence>
<reference evidence="9 10" key="1">
    <citation type="submission" date="2019-07" db="EMBL/GenBank/DDBJ databases">
        <title>Chromosome genome assembly for large yellow croaker.</title>
        <authorList>
            <person name="Xiao S."/>
        </authorList>
    </citation>
    <scope>NUCLEOTIDE SEQUENCE [LARGE SCALE GENOMIC DNA]</scope>
    <source>
        <strain evidence="9">JMULYC20181020</strain>
        <tissue evidence="9">Muscle</tissue>
    </source>
</reference>
<dbReference type="GO" id="GO:0003723">
    <property type="term" value="F:RNA binding"/>
    <property type="evidence" value="ECO:0007669"/>
    <property type="project" value="UniProtKB-KW"/>
</dbReference>
<dbReference type="EMBL" id="REGW02000003">
    <property type="protein sequence ID" value="KAE8298553.1"/>
    <property type="molecule type" value="Genomic_DNA"/>
</dbReference>
<organism evidence="9 10">
    <name type="scientific">Larimichthys crocea</name>
    <name type="common">Large yellow croaker</name>
    <name type="synonym">Pseudosciaena crocea</name>
    <dbReference type="NCBI Taxonomy" id="215358"/>
    <lineage>
        <taxon>Eukaryota</taxon>
        <taxon>Metazoa</taxon>
        <taxon>Chordata</taxon>
        <taxon>Craniata</taxon>
        <taxon>Vertebrata</taxon>
        <taxon>Euteleostomi</taxon>
        <taxon>Actinopterygii</taxon>
        <taxon>Neopterygii</taxon>
        <taxon>Teleostei</taxon>
        <taxon>Neoteleostei</taxon>
        <taxon>Acanthomorphata</taxon>
        <taxon>Eupercaria</taxon>
        <taxon>Sciaenidae</taxon>
        <taxon>Larimichthys</taxon>
    </lineage>
</organism>
<dbReference type="Proteomes" id="UP000424527">
    <property type="component" value="Unassembled WGS sequence"/>
</dbReference>
<dbReference type="Gene3D" id="2.40.290.10">
    <property type="match status" value="1"/>
</dbReference>
<comment type="subcellular location">
    <subcellularLocation>
        <location evidence="1">Nucleus</location>
    </subcellularLocation>
</comment>
<dbReference type="InterPro" id="IPR049095">
    <property type="entry name" value="MINT_MID"/>
</dbReference>
<feature type="compositionally biased region" description="Basic and acidic residues" evidence="7">
    <location>
        <begin position="23"/>
        <end position="58"/>
    </location>
</feature>
<keyword evidence="6" id="KW-0539">Nucleus</keyword>
<evidence type="ECO:0000256" key="2">
    <source>
        <dbReference type="ARBA" id="ARBA00022884"/>
    </source>
</evidence>
<feature type="compositionally biased region" description="Basic and acidic residues" evidence="7">
    <location>
        <begin position="126"/>
        <end position="141"/>
    </location>
</feature>